<feature type="transmembrane region" description="Helical" evidence="13">
    <location>
        <begin position="246"/>
        <end position="266"/>
    </location>
</feature>
<feature type="transmembrane region" description="Helical" evidence="13">
    <location>
        <begin position="437"/>
        <end position="455"/>
    </location>
</feature>
<keyword evidence="15" id="KW-0614">Plasmid</keyword>
<geneLocation type="plasmid" evidence="15 16">
    <name>unnamed1</name>
</geneLocation>
<evidence type="ECO:0000256" key="12">
    <source>
        <dbReference type="RuleBase" id="RU362091"/>
    </source>
</evidence>
<keyword evidence="9" id="KW-0406">Ion transport</keyword>
<dbReference type="CDD" id="cd10322">
    <property type="entry name" value="SLC5sbd"/>
    <property type="match status" value="1"/>
</dbReference>
<feature type="transmembrane region" description="Helical" evidence="13">
    <location>
        <begin position="517"/>
        <end position="541"/>
    </location>
</feature>
<name>A0AAV3SD22_HALDO</name>
<dbReference type="GeneID" id="71763144"/>
<sequence length="547" mass="59559">MPLVDGTNWFFIGVVVSIILYLLIGGYAGRLVKNVEDYYVAGRNAPTILIVGSLVASFLGVVSFLGEMGFSYSGYPIVMLILMPLNVSGYAIGAYFFGRYIYQMEPVTLPDYFGQRFDSDKVRVAAALTLVTGLGVYLIAMSQGVAVVIANITDLSYGISLFVVIGVILIFTFASGSQGVIITDTIMFLVFTFAAVFAAPYIVNSAGGWPDVIHQLINYPPRPEILSWHGIVTGESAQYSSPWESLAYAITFGLIWMVVVAVSPWQTSRYIMAKDEQTILRSGIATMIIIACFYVILHLNAPVISLVNSNIVPSERALIWAAQNMLPLWLGVVVVCGIVAAGISSCSTFLSLVGFSFSHDLFEETDFSIFPERDSDKDQLRFSRLFMIVVAVLVFAVGFYQPPAVLSLGYFAASLFAASWGPIAFASVYWKQTSKTGALWGISLGFIVTLIAYGLDTSGILSFPVYLPPEAVGFFVSLASVLIGSYINGPSSTEKKRRQDMVSGVGKSVSPKKLRTTLNYTSVAIVVSILLSVVIFIYYYLPYNSII</sequence>
<gene>
    <name evidence="14" type="primary">putP_1</name>
    <name evidence="14" type="ORF">GCM10008985_07940</name>
    <name evidence="15" type="ORF">MUK72_14810</name>
</gene>
<keyword evidence="11" id="KW-0739">Sodium transport</keyword>
<dbReference type="Proteomes" id="UP000830542">
    <property type="component" value="Plasmid unnamed1"/>
</dbReference>
<dbReference type="Pfam" id="PF00474">
    <property type="entry name" value="SSF"/>
    <property type="match status" value="1"/>
</dbReference>
<dbReference type="AlphaFoldDB" id="A0AAV3SD22"/>
<evidence type="ECO:0000313" key="17">
    <source>
        <dbReference type="Proteomes" id="UP001500962"/>
    </source>
</evidence>
<dbReference type="Gene3D" id="1.20.1730.10">
    <property type="entry name" value="Sodium/glucose cotransporter"/>
    <property type="match status" value="1"/>
</dbReference>
<organism evidence="14 17">
    <name type="scientific">Halococcus dombrowskii</name>
    <dbReference type="NCBI Taxonomy" id="179637"/>
    <lineage>
        <taxon>Archaea</taxon>
        <taxon>Methanobacteriati</taxon>
        <taxon>Methanobacteriota</taxon>
        <taxon>Stenosarchaea group</taxon>
        <taxon>Halobacteria</taxon>
        <taxon>Halobacteriales</taxon>
        <taxon>Halococcaceae</taxon>
        <taxon>Halococcus</taxon>
    </lineage>
</organism>
<dbReference type="PANTHER" id="PTHR48086">
    <property type="entry name" value="SODIUM/PROLINE SYMPORTER-RELATED"/>
    <property type="match status" value="1"/>
</dbReference>
<reference evidence="14" key="3">
    <citation type="submission" date="2023-12" db="EMBL/GenBank/DDBJ databases">
        <authorList>
            <person name="Sun Q."/>
            <person name="Inoue M."/>
        </authorList>
    </citation>
    <scope>NUCLEOTIDE SEQUENCE</scope>
    <source>
        <strain evidence="14">JCM 12289</strain>
    </source>
</reference>
<dbReference type="PANTHER" id="PTHR48086:SF3">
    <property type="entry name" value="SODIUM_PROLINE SYMPORTER"/>
    <property type="match status" value="1"/>
</dbReference>
<feature type="transmembrane region" description="Helical" evidence="13">
    <location>
        <begin position="328"/>
        <end position="353"/>
    </location>
</feature>
<feature type="transmembrane region" description="Helical" evidence="13">
    <location>
        <begin position="186"/>
        <end position="203"/>
    </location>
</feature>
<evidence type="ECO:0000256" key="2">
    <source>
        <dbReference type="ARBA" id="ARBA00006434"/>
    </source>
</evidence>
<dbReference type="InterPro" id="IPR038377">
    <property type="entry name" value="Na/Glc_symporter_sf"/>
</dbReference>
<evidence type="ECO:0000256" key="9">
    <source>
        <dbReference type="ARBA" id="ARBA00023065"/>
    </source>
</evidence>
<feature type="transmembrane region" description="Helical" evidence="13">
    <location>
        <begin position="471"/>
        <end position="489"/>
    </location>
</feature>
<dbReference type="PROSITE" id="PS50283">
    <property type="entry name" value="NA_SOLUT_SYMP_3"/>
    <property type="match status" value="1"/>
</dbReference>
<proteinExistence type="inferred from homology"/>
<dbReference type="EMBL" id="CP095006">
    <property type="protein sequence ID" value="UOO96805.1"/>
    <property type="molecule type" value="Genomic_DNA"/>
</dbReference>
<keyword evidence="10 13" id="KW-0472">Membrane</keyword>
<feature type="transmembrane region" description="Helical" evidence="13">
    <location>
        <begin position="124"/>
        <end position="149"/>
    </location>
</feature>
<keyword evidence="8" id="KW-0915">Sodium</keyword>
<feature type="transmembrane region" description="Helical" evidence="13">
    <location>
        <begin position="382"/>
        <end position="402"/>
    </location>
</feature>
<evidence type="ECO:0000256" key="10">
    <source>
        <dbReference type="ARBA" id="ARBA00023136"/>
    </source>
</evidence>
<evidence type="ECO:0000256" key="8">
    <source>
        <dbReference type="ARBA" id="ARBA00023053"/>
    </source>
</evidence>
<feature type="transmembrane region" description="Helical" evidence="13">
    <location>
        <begin position="155"/>
        <end position="174"/>
    </location>
</feature>
<evidence type="ECO:0000313" key="16">
    <source>
        <dbReference type="Proteomes" id="UP000830542"/>
    </source>
</evidence>
<dbReference type="GO" id="GO:0006814">
    <property type="term" value="P:sodium ion transport"/>
    <property type="evidence" value="ECO:0007669"/>
    <property type="project" value="UniProtKB-KW"/>
</dbReference>
<keyword evidence="6" id="KW-0769">Symport</keyword>
<reference evidence="14" key="1">
    <citation type="journal article" date="2014" name="Int. J. Syst. Evol. Microbiol.">
        <title>Complete genome sequence of Corynebacterium casei LMG S-19264T (=DSM 44701T), isolated from a smear-ripened cheese.</title>
        <authorList>
            <consortium name="US DOE Joint Genome Institute (JGI-PGF)"/>
            <person name="Walter F."/>
            <person name="Albersmeier A."/>
            <person name="Kalinowski J."/>
            <person name="Ruckert C."/>
        </authorList>
    </citation>
    <scope>NUCLEOTIDE SEQUENCE</scope>
    <source>
        <strain evidence="14">JCM 12289</strain>
    </source>
</reference>
<dbReference type="InterPro" id="IPR001734">
    <property type="entry name" value="Na/solute_symporter"/>
</dbReference>
<accession>A0AAV3SD22</accession>
<dbReference type="EMBL" id="BAAADN010000015">
    <property type="protein sequence ID" value="GAA0454573.1"/>
    <property type="molecule type" value="Genomic_DNA"/>
</dbReference>
<keyword evidence="7 13" id="KW-1133">Transmembrane helix</keyword>
<keyword evidence="5 13" id="KW-0812">Transmembrane</keyword>
<feature type="transmembrane region" description="Helical" evidence="13">
    <location>
        <begin position="77"/>
        <end position="97"/>
    </location>
</feature>
<dbReference type="GO" id="GO:0005886">
    <property type="term" value="C:plasma membrane"/>
    <property type="evidence" value="ECO:0007669"/>
    <property type="project" value="UniProtKB-SubCell"/>
</dbReference>
<keyword evidence="3" id="KW-0813">Transport</keyword>
<keyword evidence="16" id="KW-1185">Reference proteome</keyword>
<evidence type="ECO:0000256" key="6">
    <source>
        <dbReference type="ARBA" id="ARBA00022847"/>
    </source>
</evidence>
<dbReference type="KEGG" id="hdo:MUK72_14810"/>
<feature type="transmembrane region" description="Helical" evidence="13">
    <location>
        <begin position="45"/>
        <end position="65"/>
    </location>
</feature>
<dbReference type="InterPro" id="IPR050277">
    <property type="entry name" value="Sodium:Solute_Symporter"/>
</dbReference>
<evidence type="ECO:0000256" key="7">
    <source>
        <dbReference type="ARBA" id="ARBA00022989"/>
    </source>
</evidence>
<evidence type="ECO:0000256" key="4">
    <source>
        <dbReference type="ARBA" id="ARBA00022475"/>
    </source>
</evidence>
<evidence type="ECO:0000256" key="11">
    <source>
        <dbReference type="ARBA" id="ARBA00023201"/>
    </source>
</evidence>
<evidence type="ECO:0000256" key="13">
    <source>
        <dbReference type="SAM" id="Phobius"/>
    </source>
</evidence>
<reference evidence="15" key="2">
    <citation type="submission" date="2022-04" db="EMBL/GenBank/DDBJ databases">
        <title>Sequencing and genomic assembly of Halococcus dombrowskii.</title>
        <authorList>
            <person name="Lim S.W."/>
            <person name="MacLea K.S."/>
        </authorList>
    </citation>
    <scope>NUCLEOTIDE SEQUENCE</scope>
    <source>
        <strain evidence="15">H4</strain>
        <plasmid evidence="15">unnamed1</plasmid>
    </source>
</reference>
<evidence type="ECO:0000256" key="5">
    <source>
        <dbReference type="ARBA" id="ARBA00022692"/>
    </source>
</evidence>
<dbReference type="Proteomes" id="UP001500962">
    <property type="component" value="Unassembled WGS sequence"/>
</dbReference>
<evidence type="ECO:0000256" key="1">
    <source>
        <dbReference type="ARBA" id="ARBA00004651"/>
    </source>
</evidence>
<keyword evidence="4" id="KW-1003">Cell membrane</keyword>
<dbReference type="RefSeq" id="WP_244705861.1">
    <property type="nucleotide sequence ID" value="NZ_BAAADN010000015.1"/>
</dbReference>
<feature type="transmembrane region" description="Helical" evidence="13">
    <location>
        <begin position="278"/>
        <end position="297"/>
    </location>
</feature>
<comment type="similarity">
    <text evidence="2 12">Belongs to the sodium:solute symporter (SSF) (TC 2.A.21) family.</text>
</comment>
<feature type="transmembrane region" description="Helical" evidence="13">
    <location>
        <begin position="6"/>
        <end position="24"/>
    </location>
</feature>
<dbReference type="GO" id="GO:0015293">
    <property type="term" value="F:symporter activity"/>
    <property type="evidence" value="ECO:0007669"/>
    <property type="project" value="UniProtKB-KW"/>
</dbReference>
<evidence type="ECO:0000313" key="15">
    <source>
        <dbReference type="EMBL" id="UOO96805.1"/>
    </source>
</evidence>
<evidence type="ECO:0000313" key="14">
    <source>
        <dbReference type="EMBL" id="GAA0454573.1"/>
    </source>
</evidence>
<feature type="transmembrane region" description="Helical" evidence="13">
    <location>
        <begin position="408"/>
        <end position="430"/>
    </location>
</feature>
<protein>
    <submittedName>
        <fullName evidence="14">Sodium/proline symporter PutP</fullName>
    </submittedName>
    <submittedName>
        <fullName evidence="15">Sodium:solute symporter family protein</fullName>
    </submittedName>
</protein>
<comment type="subcellular location">
    <subcellularLocation>
        <location evidence="1">Cell membrane</location>
        <topology evidence="1">Multi-pass membrane protein</topology>
    </subcellularLocation>
</comment>
<evidence type="ECO:0000256" key="3">
    <source>
        <dbReference type="ARBA" id="ARBA00022448"/>
    </source>
</evidence>